<keyword evidence="2" id="KW-1185">Reference proteome</keyword>
<evidence type="ECO:0000313" key="2">
    <source>
        <dbReference type="Proteomes" id="UP000775213"/>
    </source>
</evidence>
<dbReference type="EMBL" id="JAGFBR010000011">
    <property type="protein sequence ID" value="KAH0458572.1"/>
    <property type="molecule type" value="Genomic_DNA"/>
</dbReference>
<comment type="caution">
    <text evidence="1">The sequence shown here is derived from an EMBL/GenBank/DDBJ whole genome shotgun (WGS) entry which is preliminary data.</text>
</comment>
<dbReference type="Proteomes" id="UP000775213">
    <property type="component" value="Unassembled WGS sequence"/>
</dbReference>
<protein>
    <submittedName>
        <fullName evidence="1">Uncharacterized protein</fullName>
    </submittedName>
</protein>
<gene>
    <name evidence="1" type="ORF">IEQ34_011386</name>
</gene>
<reference evidence="1 2" key="1">
    <citation type="journal article" date="2021" name="Hortic Res">
        <title>Chromosome-scale assembly of the Dendrobium chrysotoxum genome enhances the understanding of orchid evolution.</title>
        <authorList>
            <person name="Zhang Y."/>
            <person name="Zhang G.Q."/>
            <person name="Zhang D."/>
            <person name="Liu X.D."/>
            <person name="Xu X.Y."/>
            <person name="Sun W.H."/>
            <person name="Yu X."/>
            <person name="Zhu X."/>
            <person name="Wang Z.W."/>
            <person name="Zhao X."/>
            <person name="Zhong W.Y."/>
            <person name="Chen H."/>
            <person name="Yin W.L."/>
            <person name="Huang T."/>
            <person name="Niu S.C."/>
            <person name="Liu Z.J."/>
        </authorList>
    </citation>
    <scope>NUCLEOTIDE SEQUENCE [LARGE SCALE GENOMIC DNA]</scope>
    <source>
        <strain evidence="1">Lindl</strain>
    </source>
</reference>
<evidence type="ECO:0000313" key="1">
    <source>
        <dbReference type="EMBL" id="KAH0458572.1"/>
    </source>
</evidence>
<dbReference type="AlphaFoldDB" id="A0AAV7GR47"/>
<sequence>MEARPWDSGLVLDDQDNIDILRSPFFDVGFDYETTVEEYFGRIHIPLVDTIDDQRSKGKWTIVGRFTPATIPIASPSPFKDCIHRLLPIIAGIISKSKDFLRRRFPTTYVLHQRSYLALAQLLISPIPSSLTPLLAADPVAFVACCCSMKHKEVVTKLTTATHQWGWCREKKVALELC</sequence>
<name>A0AAV7GR47_DENCH</name>
<accession>A0AAV7GR47</accession>
<proteinExistence type="predicted"/>
<organism evidence="1 2">
    <name type="scientific">Dendrobium chrysotoxum</name>
    <name type="common">Orchid</name>
    <dbReference type="NCBI Taxonomy" id="161865"/>
    <lineage>
        <taxon>Eukaryota</taxon>
        <taxon>Viridiplantae</taxon>
        <taxon>Streptophyta</taxon>
        <taxon>Embryophyta</taxon>
        <taxon>Tracheophyta</taxon>
        <taxon>Spermatophyta</taxon>
        <taxon>Magnoliopsida</taxon>
        <taxon>Liliopsida</taxon>
        <taxon>Asparagales</taxon>
        <taxon>Orchidaceae</taxon>
        <taxon>Epidendroideae</taxon>
        <taxon>Malaxideae</taxon>
        <taxon>Dendrobiinae</taxon>
        <taxon>Dendrobium</taxon>
    </lineage>
</organism>